<evidence type="ECO:0000256" key="10">
    <source>
        <dbReference type="HAMAP-Rule" id="MF_00419"/>
    </source>
</evidence>
<dbReference type="InterPro" id="IPR041609">
    <property type="entry name" value="PurL_linker"/>
</dbReference>
<evidence type="ECO:0000256" key="11">
    <source>
        <dbReference type="SAM" id="MobiDB-lite"/>
    </source>
</evidence>
<dbReference type="Pfam" id="PF18072">
    <property type="entry name" value="FGAR-AT_linker"/>
    <property type="match status" value="1"/>
</dbReference>
<dbReference type="GO" id="GO:0046872">
    <property type="term" value="F:metal ion binding"/>
    <property type="evidence" value="ECO:0007669"/>
    <property type="project" value="UniProtKB-KW"/>
</dbReference>
<comment type="similarity">
    <text evidence="2 10">In the N-terminal section; belongs to the FGAMS family.</text>
</comment>
<keyword evidence="7 10" id="KW-0067">ATP-binding</keyword>
<evidence type="ECO:0000313" key="16">
    <source>
        <dbReference type="EMBL" id="RIH63000.1"/>
    </source>
</evidence>
<dbReference type="EC" id="6.3.5.3" evidence="10"/>
<evidence type="ECO:0000256" key="2">
    <source>
        <dbReference type="ARBA" id="ARBA00008608"/>
    </source>
</evidence>
<dbReference type="Gene3D" id="3.90.650.10">
    <property type="entry name" value="PurM-like C-terminal domain"/>
    <property type="match status" value="2"/>
</dbReference>
<proteinExistence type="inferred from homology"/>
<dbReference type="NCBIfam" id="NF003672">
    <property type="entry name" value="PRK05297.1"/>
    <property type="match status" value="1"/>
</dbReference>
<dbReference type="GO" id="GO:0006189">
    <property type="term" value="P:'de novo' IMP biosynthetic process"/>
    <property type="evidence" value="ECO:0007669"/>
    <property type="project" value="UniProtKB-UniRule"/>
</dbReference>
<feature type="binding site" evidence="10">
    <location>
        <position position="827"/>
    </location>
    <ligand>
        <name>Mg(2+)</name>
        <dbReference type="ChEBI" id="CHEBI:18420"/>
    </ligand>
</feature>
<evidence type="ECO:0000259" key="12">
    <source>
        <dbReference type="Pfam" id="PF02769"/>
    </source>
</evidence>
<evidence type="ECO:0000256" key="9">
    <source>
        <dbReference type="ARBA" id="ARBA00022962"/>
    </source>
</evidence>
<organism evidence="16 17">
    <name type="scientific">Mariniphaga sediminis</name>
    <dbReference type="NCBI Taxonomy" id="1628158"/>
    <lineage>
        <taxon>Bacteria</taxon>
        <taxon>Pseudomonadati</taxon>
        <taxon>Bacteroidota</taxon>
        <taxon>Bacteroidia</taxon>
        <taxon>Marinilabiliales</taxon>
        <taxon>Prolixibacteraceae</taxon>
        <taxon>Mariniphaga</taxon>
    </lineage>
</organism>
<keyword evidence="5 10" id="KW-0547">Nucleotide-binding</keyword>
<feature type="active site" evidence="10">
    <location>
        <position position="1190"/>
    </location>
</feature>
<dbReference type="Pfam" id="PF18076">
    <property type="entry name" value="FGAR-AT_N"/>
    <property type="match status" value="1"/>
</dbReference>
<dbReference type="SMART" id="SM01211">
    <property type="entry name" value="GATase_5"/>
    <property type="match status" value="1"/>
</dbReference>
<dbReference type="PANTHER" id="PTHR10099">
    <property type="entry name" value="PHOSPHORIBOSYLFORMYLGLYCINAMIDINE SYNTHASE"/>
    <property type="match status" value="1"/>
</dbReference>
<dbReference type="InterPro" id="IPR010073">
    <property type="entry name" value="PurL_large"/>
</dbReference>
<feature type="domain" description="Phosphoribosylformylglycinamidine synthase N-terminal" evidence="14">
    <location>
        <begin position="14"/>
        <end position="85"/>
    </location>
</feature>
<evidence type="ECO:0000259" key="13">
    <source>
        <dbReference type="Pfam" id="PF18072"/>
    </source>
</evidence>
<dbReference type="Gene3D" id="3.30.1330.10">
    <property type="entry name" value="PurM-like, N-terminal domain"/>
    <property type="match status" value="2"/>
</dbReference>
<dbReference type="InterPro" id="IPR010918">
    <property type="entry name" value="PurM-like_C_dom"/>
</dbReference>
<dbReference type="Proteomes" id="UP000266441">
    <property type="component" value="Unassembled WGS sequence"/>
</dbReference>
<dbReference type="GO" id="GO:0005737">
    <property type="term" value="C:cytoplasm"/>
    <property type="evidence" value="ECO:0007669"/>
    <property type="project" value="UniProtKB-SubCell"/>
</dbReference>
<protein>
    <recommendedName>
        <fullName evidence="10">Phosphoribosylformylglycinamidine synthase</fullName>
        <shortName evidence="10">FGAM synthase</shortName>
        <shortName evidence="10">FGAMS</shortName>
        <ecNumber evidence="10">6.3.5.3</ecNumber>
    </recommendedName>
    <alternativeName>
        <fullName evidence="10">Formylglycinamide ribonucleotide amidotransferase</fullName>
        <shortName evidence="10">FGAR amidotransferase</shortName>
        <shortName evidence="10">FGAR-AT</shortName>
    </alternativeName>
</protein>
<feature type="domain" description="PurM-like C-terminal" evidence="12">
    <location>
        <begin position="780"/>
        <end position="884"/>
    </location>
</feature>
<dbReference type="AlphaFoldDB" id="A0A399CY60"/>
<sequence>MIQFFKTQVSSVIAVDSIQPLNANDIEKLVWLFSDAQHVQQDNLEGWFIGPRREMLTPWSTNAVEIVQNMGIEGVVRMEEFFQVENENAAFDPMLQRKYNGLSQRIFIIEKQPDPILNIEDIADYNQQEGLALSDEEIDYLNSVATAMGRPLTDGEVYGFAQVNSEHCRHKIFNGTFIIDGKEMESSLFQLIKKTSRENPNKIVSAYKDNCSFVQGPVAEQFAPETQDKPDYFKVKDIETVISLKAETHNFPTTVEPFNGASTGTGGEIRDRIGGGKGSYPIAGTAVYMTSYPRTEAGRSWEQATEERDWLYQTPEEILIKASNGASDFGNKFGQPLITGSVLTFEHFEKFKKYGYDKVVMLAGGIGFGNKKDSLKDDPGKGDRIVLLGGDNYRIGMGGGAVSSVATGEFENAIELNAVQRANPEMQKRVYNAIRALAESDKNTIISIHDHGAGGHLNCLSELVETTGGKIDTAKLPVGDPTLSQKEIIGNESQERMGLVMKPENVELLKRIAERERAPIYDIGETTGDMQFTFENSKTGEKSIDWQLGYMFGNPPKTVLEDTTVLPDFEEVEYNPEEINTLVESVIQLESVACKDWLTNKVDRSVTGRIAKQQGAGKLHLPLNNVGVIALDYQGRAGVATSIGHAPVAGMIDPACGSVLSIAEALTNIIWAPMTDHIRSISLSANWMWPAKNSGENARIYHAVEAASDFACALGINIPTGKDSMSMTQKYKNDVVYAPGTVIISASGEVSDVKKVVEPVLVNDESKEILFVDFSFSERELGGSALAQSVNRIGKTAPTVEDAAKFVAAFDTIQKLIEQELILAGHDIGSGGLITSLLEMCFSSNKGGMKVDLTGIGEKDLVKVLFSENPGIVIQCADSEVVKKQLTENGVGFISLGFPVPYRKVRVNNFETETDFDIDSLRDLWFKTSYLLDRKQSGKELALERFKNYKKHELKFDFRNFTGNAADYGIDMNRRKPSGIKAAIIREKGVNGDREMAYAMYLAGMDVKDVHMTDLISGRETLEDLNMIVFVGGFSNSDVLGSAKGWAGAFKYNEKARMALENFYRREDTLSLGVCNGCQLMVELGLVYPEHSIQPKMLHNESGKFESAFLNVDILENQSVMLKDMEGMKLGIWVAHGEGKFYLPFNEGEYNIPLKYSSDEYPANPNGSHFAAAAICSDNGRHLAMMPHLERAFAPWQWAHYPAERKKDELAPWIQAFVNARNWIDAQSR</sequence>
<evidence type="ECO:0000259" key="15">
    <source>
        <dbReference type="Pfam" id="PF22689"/>
    </source>
</evidence>
<feature type="domain" description="FGAR-AT PurM N-terminal-like" evidence="15">
    <location>
        <begin position="595"/>
        <end position="747"/>
    </location>
</feature>
<dbReference type="HAMAP" id="MF_00419">
    <property type="entry name" value="PurL_1"/>
    <property type="match status" value="1"/>
</dbReference>
<reference evidence="16 17" key="1">
    <citation type="journal article" date="2015" name="Int. J. Syst. Evol. Microbiol.">
        <title>Mariniphaga sediminis sp. nov., isolated from coastal sediment.</title>
        <authorList>
            <person name="Wang F.Q."/>
            <person name="Shen Q.Y."/>
            <person name="Chen G.J."/>
            <person name="Du Z.J."/>
        </authorList>
    </citation>
    <scope>NUCLEOTIDE SEQUENCE [LARGE SCALE GENOMIC DNA]</scope>
    <source>
        <strain evidence="16 17">SY21</strain>
    </source>
</reference>
<dbReference type="SUPFAM" id="SSF55326">
    <property type="entry name" value="PurM N-terminal domain-like"/>
    <property type="match status" value="2"/>
</dbReference>
<feature type="active site" evidence="10">
    <location>
        <position position="1188"/>
    </location>
</feature>
<dbReference type="InterPro" id="IPR029062">
    <property type="entry name" value="Class_I_gatase-like"/>
</dbReference>
<dbReference type="PANTHER" id="PTHR10099:SF1">
    <property type="entry name" value="PHOSPHORIBOSYLFORMYLGLYCINAMIDINE SYNTHASE"/>
    <property type="match status" value="1"/>
</dbReference>
<evidence type="ECO:0000313" key="17">
    <source>
        <dbReference type="Proteomes" id="UP000266441"/>
    </source>
</evidence>
<keyword evidence="6 10" id="KW-0658">Purine biosynthesis</keyword>
<dbReference type="OrthoDB" id="9804441at2"/>
<dbReference type="RefSeq" id="WP_119352038.1">
    <property type="nucleotide sequence ID" value="NZ_QWET01000028.1"/>
</dbReference>
<comment type="pathway">
    <text evidence="1 10">Purine metabolism; IMP biosynthesis via de novo pathway; 5-amino-1-(5-phospho-D-ribosyl)imidazole from N(2)-formyl-N(1)-(5-phospho-D-ribosyl)glycinamide: step 1/2.</text>
</comment>
<dbReference type="InterPro" id="IPR036604">
    <property type="entry name" value="PurS-like_sf"/>
</dbReference>
<comment type="catalytic activity">
    <reaction evidence="10">
        <text>N(2)-formyl-N(1)-(5-phospho-beta-D-ribosyl)glycinamide + L-glutamine + ATP + H2O = 2-formamido-N(1)-(5-O-phospho-beta-D-ribosyl)acetamidine + L-glutamate + ADP + phosphate + H(+)</text>
        <dbReference type="Rhea" id="RHEA:17129"/>
        <dbReference type="ChEBI" id="CHEBI:15377"/>
        <dbReference type="ChEBI" id="CHEBI:15378"/>
        <dbReference type="ChEBI" id="CHEBI:29985"/>
        <dbReference type="ChEBI" id="CHEBI:30616"/>
        <dbReference type="ChEBI" id="CHEBI:43474"/>
        <dbReference type="ChEBI" id="CHEBI:58359"/>
        <dbReference type="ChEBI" id="CHEBI:147286"/>
        <dbReference type="ChEBI" id="CHEBI:147287"/>
        <dbReference type="ChEBI" id="CHEBI:456216"/>
        <dbReference type="EC" id="6.3.5.3"/>
    </reaction>
</comment>
<feature type="binding site" evidence="10">
    <location>
        <position position="668"/>
    </location>
    <ligand>
        <name>Mg(2+)</name>
        <dbReference type="ChEBI" id="CHEBI:18420"/>
    </ligand>
</feature>
<dbReference type="PROSITE" id="PS51273">
    <property type="entry name" value="GATASE_TYPE_1"/>
    <property type="match status" value="1"/>
</dbReference>
<comment type="caution">
    <text evidence="16">The sequence shown here is derived from an EMBL/GenBank/DDBJ whole genome shotgun (WGS) entry which is preliminary data.</text>
</comment>
<keyword evidence="10" id="KW-0963">Cytoplasm</keyword>
<dbReference type="Gene3D" id="3.40.50.880">
    <property type="match status" value="1"/>
</dbReference>
<dbReference type="UniPathway" id="UPA00074">
    <property type="reaction ID" value="UER00128"/>
</dbReference>
<keyword evidence="8 10" id="KW-0460">Magnesium</keyword>
<dbReference type="CDD" id="cd02204">
    <property type="entry name" value="PurL_repeat2"/>
    <property type="match status" value="1"/>
</dbReference>
<accession>A0A399CY60</accession>
<feature type="active site" description="Nucleophile" evidence="10">
    <location>
        <position position="1075"/>
    </location>
</feature>
<comment type="subcellular location">
    <subcellularLocation>
        <location evidence="10">Cytoplasm</location>
    </subcellularLocation>
</comment>
<name>A0A399CY60_9BACT</name>
<evidence type="ECO:0000256" key="3">
    <source>
        <dbReference type="ARBA" id="ARBA00022598"/>
    </source>
</evidence>
<dbReference type="EMBL" id="QWET01000028">
    <property type="protein sequence ID" value="RIH63000.1"/>
    <property type="molecule type" value="Genomic_DNA"/>
</dbReference>
<dbReference type="CDD" id="cd01740">
    <property type="entry name" value="GATase1_FGAR_AT"/>
    <property type="match status" value="1"/>
</dbReference>
<dbReference type="GO" id="GO:0004642">
    <property type="term" value="F:phosphoribosylformylglycinamidine synthase activity"/>
    <property type="evidence" value="ECO:0007669"/>
    <property type="project" value="UniProtKB-UniRule"/>
</dbReference>
<dbReference type="FunFam" id="3.40.50.880:FF:000055">
    <property type="entry name" value="Phosphoribosylformylglycinamidine synthase"/>
    <property type="match status" value="1"/>
</dbReference>
<evidence type="ECO:0000256" key="6">
    <source>
        <dbReference type="ARBA" id="ARBA00022755"/>
    </source>
</evidence>
<comment type="caution">
    <text evidence="10">Lacks conserved residue(s) required for the propagation of feature annotation.</text>
</comment>
<evidence type="ECO:0000256" key="4">
    <source>
        <dbReference type="ARBA" id="ARBA00022723"/>
    </source>
</evidence>
<feature type="region of interest" description="Disordered" evidence="11">
    <location>
        <begin position="255"/>
        <end position="275"/>
    </location>
</feature>
<evidence type="ECO:0000256" key="8">
    <source>
        <dbReference type="ARBA" id="ARBA00022842"/>
    </source>
</evidence>
<dbReference type="Pfam" id="PF02769">
    <property type="entry name" value="AIRS_C"/>
    <property type="match status" value="2"/>
</dbReference>
<dbReference type="Pfam" id="PF13507">
    <property type="entry name" value="GATase_5"/>
    <property type="match status" value="1"/>
</dbReference>
<dbReference type="SUPFAM" id="SSF109736">
    <property type="entry name" value="FGAM synthase PurL, linker domain"/>
    <property type="match status" value="1"/>
</dbReference>
<dbReference type="SUPFAM" id="SSF52317">
    <property type="entry name" value="Class I glutamine amidotransferase-like"/>
    <property type="match status" value="1"/>
</dbReference>
<dbReference type="Pfam" id="PF22689">
    <property type="entry name" value="FGAR-AT_PurM_N-like"/>
    <property type="match status" value="1"/>
</dbReference>
<dbReference type="InterPro" id="IPR055181">
    <property type="entry name" value="FGAR-AT_PurM_N-like"/>
</dbReference>
<evidence type="ECO:0000256" key="1">
    <source>
        <dbReference type="ARBA" id="ARBA00004920"/>
    </source>
</evidence>
<dbReference type="Gene3D" id="1.10.8.750">
    <property type="entry name" value="Phosphoribosylformylglycinamidine synthase, linker domain"/>
    <property type="match status" value="1"/>
</dbReference>
<keyword evidence="3 10" id="KW-0436">Ligase</keyword>
<keyword evidence="9 10" id="KW-0315">Glutamine amidotransferase</keyword>
<dbReference type="GO" id="GO:0005524">
    <property type="term" value="F:ATP binding"/>
    <property type="evidence" value="ECO:0007669"/>
    <property type="project" value="UniProtKB-UniRule"/>
</dbReference>
<feature type="domain" description="PurM-like C-terminal" evidence="12">
    <location>
        <begin position="381"/>
        <end position="530"/>
    </location>
</feature>
<feature type="binding site" evidence="10">
    <location>
        <position position="664"/>
    </location>
    <ligand>
        <name>Mg(2+)</name>
        <dbReference type="ChEBI" id="CHEBI:18420"/>
    </ligand>
</feature>
<dbReference type="SUPFAM" id="SSF56042">
    <property type="entry name" value="PurM C-terminal domain-like"/>
    <property type="match status" value="2"/>
</dbReference>
<keyword evidence="17" id="KW-1185">Reference proteome</keyword>
<comment type="subunit">
    <text evidence="10">Monomer.</text>
</comment>
<feature type="domain" description="Phosphoribosylformylglycinamidine synthase linker" evidence="13">
    <location>
        <begin position="122"/>
        <end position="171"/>
    </location>
</feature>
<dbReference type="SUPFAM" id="SSF82697">
    <property type="entry name" value="PurS-like"/>
    <property type="match status" value="1"/>
</dbReference>
<comment type="function">
    <text evidence="10">Phosphoribosylformylglycinamidine synthase involved in the purines biosynthetic pathway. Catalyzes the ATP-dependent conversion of formylglycinamide ribonucleotide (FGAR) and glutamine to yield formylglycinamidine ribonucleotide (FGAM) and glutamate.</text>
</comment>
<dbReference type="InterPro" id="IPR040707">
    <property type="entry name" value="FGAR-AT_N"/>
</dbReference>
<dbReference type="InterPro" id="IPR036676">
    <property type="entry name" value="PurM-like_C_sf"/>
</dbReference>
<keyword evidence="4 10" id="KW-0479">Metal-binding</keyword>
<gene>
    <name evidence="10" type="primary">purL</name>
    <name evidence="16" type="ORF">D1164_21860</name>
</gene>
<evidence type="ECO:0000256" key="7">
    <source>
        <dbReference type="ARBA" id="ARBA00022840"/>
    </source>
</evidence>
<evidence type="ECO:0000259" key="14">
    <source>
        <dbReference type="Pfam" id="PF18076"/>
    </source>
</evidence>
<evidence type="ECO:0000256" key="5">
    <source>
        <dbReference type="ARBA" id="ARBA00022741"/>
    </source>
</evidence>
<dbReference type="InterPro" id="IPR036921">
    <property type="entry name" value="PurM-like_N_sf"/>
</dbReference>